<keyword evidence="2" id="KW-1133">Transmembrane helix</keyword>
<evidence type="ECO:0008006" key="5">
    <source>
        <dbReference type="Google" id="ProtNLM"/>
    </source>
</evidence>
<evidence type="ECO:0000256" key="1">
    <source>
        <dbReference type="SAM" id="MobiDB-lite"/>
    </source>
</evidence>
<dbReference type="RefSeq" id="WP_277190947.1">
    <property type="nucleotide sequence ID" value="NZ_JAROAV010000008.1"/>
</dbReference>
<keyword evidence="2" id="KW-0472">Membrane</keyword>
<name>A0ABT6C7C1_9MICO</name>
<keyword evidence="2" id="KW-0812">Transmembrane</keyword>
<feature type="region of interest" description="Disordered" evidence="1">
    <location>
        <begin position="1"/>
        <end position="89"/>
    </location>
</feature>
<comment type="caution">
    <text evidence="3">The sequence shown here is derived from an EMBL/GenBank/DDBJ whole genome shotgun (WGS) entry which is preliminary data.</text>
</comment>
<sequence>MSHTSDDPYAPPPENNAGGQQPQYGQNPPQYGQNPTQPQYGQNPPQYGQNPPQYGQSPTQPQYGQQPGYPAAPGYDPGQYPYGGYGQGQPAGPVGRPGTLLAASILTWIGSGLGILVGLVLMVASGSSEFRDQLDDVEPGAVAAIGGVILAICVVSALMAFFAFKGHRWAVIVLTVLGALFMLGAISSLAQGNGGGIVSLAWIGAAVGLFWATPSRQFYARR</sequence>
<feature type="transmembrane region" description="Helical" evidence="2">
    <location>
        <begin position="100"/>
        <end position="121"/>
    </location>
</feature>
<feature type="transmembrane region" description="Helical" evidence="2">
    <location>
        <begin position="141"/>
        <end position="162"/>
    </location>
</feature>
<feature type="transmembrane region" description="Helical" evidence="2">
    <location>
        <begin position="196"/>
        <end position="213"/>
    </location>
</feature>
<gene>
    <name evidence="3" type="ORF">P4R38_02775</name>
</gene>
<evidence type="ECO:0000313" key="3">
    <source>
        <dbReference type="EMBL" id="MDF8263171.1"/>
    </source>
</evidence>
<accession>A0ABT6C7C1</accession>
<evidence type="ECO:0000256" key="2">
    <source>
        <dbReference type="SAM" id="Phobius"/>
    </source>
</evidence>
<evidence type="ECO:0000313" key="4">
    <source>
        <dbReference type="Proteomes" id="UP001528912"/>
    </source>
</evidence>
<proteinExistence type="predicted"/>
<protein>
    <recommendedName>
        <fullName evidence="5">Integral membrane protein</fullName>
    </recommendedName>
</protein>
<reference evidence="3 4" key="1">
    <citation type="submission" date="2023-03" db="EMBL/GenBank/DDBJ databases">
        <title>YIM 133296 draft genome.</title>
        <authorList>
            <person name="Xiong L."/>
        </authorList>
    </citation>
    <scope>NUCLEOTIDE SEQUENCE [LARGE SCALE GENOMIC DNA]</scope>
    <source>
        <strain evidence="3 4">YIM 133296</strain>
    </source>
</reference>
<feature type="compositionally biased region" description="Low complexity" evidence="1">
    <location>
        <begin position="18"/>
        <end position="80"/>
    </location>
</feature>
<organism evidence="3 4">
    <name type="scientific">Luteipulveratus flavus</name>
    <dbReference type="NCBI Taxonomy" id="3031728"/>
    <lineage>
        <taxon>Bacteria</taxon>
        <taxon>Bacillati</taxon>
        <taxon>Actinomycetota</taxon>
        <taxon>Actinomycetes</taxon>
        <taxon>Micrococcales</taxon>
        <taxon>Dermacoccaceae</taxon>
        <taxon>Luteipulveratus</taxon>
    </lineage>
</organism>
<dbReference type="EMBL" id="JAROAV010000008">
    <property type="protein sequence ID" value="MDF8263171.1"/>
    <property type="molecule type" value="Genomic_DNA"/>
</dbReference>
<keyword evidence="4" id="KW-1185">Reference proteome</keyword>
<feature type="transmembrane region" description="Helical" evidence="2">
    <location>
        <begin position="169"/>
        <end position="190"/>
    </location>
</feature>
<dbReference type="Proteomes" id="UP001528912">
    <property type="component" value="Unassembled WGS sequence"/>
</dbReference>